<organism evidence="4 5">
    <name type="scientific">Chishuiella changwenlii</name>
    <dbReference type="NCBI Taxonomy" id="1434701"/>
    <lineage>
        <taxon>Bacteria</taxon>
        <taxon>Pseudomonadati</taxon>
        <taxon>Bacteroidota</taxon>
        <taxon>Flavobacteriia</taxon>
        <taxon>Flavobacteriales</taxon>
        <taxon>Weeksellaceae</taxon>
        <taxon>Chishuiella</taxon>
    </lineage>
</organism>
<dbReference type="AlphaFoldDB" id="A0A1M6XZ16"/>
<reference evidence="6" key="4">
    <citation type="journal article" date="2019" name="Int. J. Syst. Evol. Microbiol.">
        <title>The Global Catalogue of Microorganisms (GCM) 10K type strain sequencing project: providing services to taxonomists for standard genome sequencing and annotation.</title>
        <authorList>
            <consortium name="The Broad Institute Genomics Platform"/>
            <consortium name="The Broad Institute Genome Sequencing Center for Infectious Disease"/>
            <person name="Wu L."/>
            <person name="Ma J."/>
        </authorList>
    </citation>
    <scope>NUCLEOTIDE SEQUENCE [LARGE SCALE GENOMIC DNA]</scope>
    <source>
        <strain evidence="6">CGMCC 1.12707</strain>
    </source>
</reference>
<dbReference type="STRING" id="1434701.SAMN05443634_10621"/>
<dbReference type="OrthoDB" id="1522162at2"/>
<evidence type="ECO:0000259" key="2">
    <source>
        <dbReference type="Pfam" id="PF13439"/>
    </source>
</evidence>
<dbReference type="EMBL" id="BMFL01000005">
    <property type="protein sequence ID" value="GGE94022.1"/>
    <property type="molecule type" value="Genomic_DNA"/>
</dbReference>
<dbReference type="PANTHER" id="PTHR12526">
    <property type="entry name" value="GLYCOSYLTRANSFERASE"/>
    <property type="match status" value="1"/>
</dbReference>
<dbReference type="PANTHER" id="PTHR12526:SF630">
    <property type="entry name" value="GLYCOSYLTRANSFERASE"/>
    <property type="match status" value="1"/>
</dbReference>
<reference evidence="4" key="3">
    <citation type="submission" date="2016-11" db="EMBL/GenBank/DDBJ databases">
        <authorList>
            <person name="Jaros S."/>
            <person name="Januszkiewicz K."/>
            <person name="Wedrychowicz H."/>
        </authorList>
    </citation>
    <scope>NUCLEOTIDE SEQUENCE [LARGE SCALE GENOMIC DNA]</scope>
    <source>
        <strain evidence="4">DSM 27989</strain>
    </source>
</reference>
<proteinExistence type="predicted"/>
<feature type="domain" description="Glycosyltransferase subfamily 4-like N-terminal" evidence="2">
    <location>
        <begin position="38"/>
        <end position="166"/>
    </location>
</feature>
<dbReference type="Pfam" id="PF13439">
    <property type="entry name" value="Glyco_transf_4"/>
    <property type="match status" value="1"/>
</dbReference>
<name>A0A1M6XZ16_9FLAO</name>
<dbReference type="Gene3D" id="3.40.50.2000">
    <property type="entry name" value="Glycogen Phosphorylase B"/>
    <property type="match status" value="2"/>
</dbReference>
<evidence type="ECO:0000259" key="1">
    <source>
        <dbReference type="Pfam" id="PF00534"/>
    </source>
</evidence>
<dbReference type="Proteomes" id="UP000650994">
    <property type="component" value="Unassembled WGS sequence"/>
</dbReference>
<dbReference type="RefSeq" id="WP_072931536.1">
    <property type="nucleotide sequence ID" value="NZ_BMFL01000005.1"/>
</dbReference>
<dbReference type="Proteomes" id="UP000184120">
    <property type="component" value="Unassembled WGS sequence"/>
</dbReference>
<reference evidence="5" key="2">
    <citation type="submission" date="2016-11" db="EMBL/GenBank/DDBJ databases">
        <authorList>
            <person name="Varghese N."/>
            <person name="Submissions S."/>
        </authorList>
    </citation>
    <scope>NUCLEOTIDE SEQUENCE [LARGE SCALE GENOMIC DNA]</scope>
    <source>
        <strain evidence="5">DSM 27989</strain>
    </source>
</reference>
<gene>
    <name evidence="3" type="ORF">GCM10010984_09600</name>
    <name evidence="4" type="ORF">SAMN05443634_10621</name>
</gene>
<keyword evidence="4" id="KW-0808">Transferase</keyword>
<dbReference type="InterPro" id="IPR028098">
    <property type="entry name" value="Glyco_trans_4-like_N"/>
</dbReference>
<dbReference type="Pfam" id="PF00534">
    <property type="entry name" value="Glycos_transf_1"/>
    <property type="match status" value="1"/>
</dbReference>
<evidence type="ECO:0000313" key="3">
    <source>
        <dbReference type="EMBL" id="GGE94022.1"/>
    </source>
</evidence>
<evidence type="ECO:0000313" key="6">
    <source>
        <dbReference type="Proteomes" id="UP000650994"/>
    </source>
</evidence>
<dbReference type="SUPFAM" id="SSF53756">
    <property type="entry name" value="UDP-Glycosyltransferase/glycogen phosphorylase"/>
    <property type="match status" value="1"/>
</dbReference>
<feature type="domain" description="Glycosyl transferase family 1" evidence="1">
    <location>
        <begin position="174"/>
        <end position="340"/>
    </location>
</feature>
<sequence>MKILNVTSIVEWRGGDAQMYTIYNLLNKYKDIKQYILCPENSLLAEKCKHDNADYFTYKKKSKIKSLVSPIIRIVEEQNIDVLHIHDSSALSAAILAKMFTQIQVKIIYSRKRNNRIKDNFFSKLKYDNSYVEKIICVSKAVEKIYLDIKMNQSKLLVIYDAIDVSKFTGNKSKNIIHKELNISDDTLIIGNICSLSKQKDINTFVDTAKLVLEKIQNKVEFVLIGGGELEKELKDYVDSLNLGNKIHFLGFRNNVNELLPELNVLLITSLTEGLPLSVYEAFASKVPIVSTKAGGISEVIIDNETGFLAEVGASNALSSKILTLLDNDELRKEIVEKAFNLVSSNFDLKNLEENYYKFYKSLEIKSQLDF</sequence>
<evidence type="ECO:0000313" key="5">
    <source>
        <dbReference type="Proteomes" id="UP000184120"/>
    </source>
</evidence>
<protein>
    <submittedName>
        <fullName evidence="3">Glycosyl transferase</fullName>
    </submittedName>
    <submittedName>
        <fullName evidence="4">Glycosyltransferase involved in cell wall bisynthesis</fullName>
    </submittedName>
</protein>
<dbReference type="InterPro" id="IPR001296">
    <property type="entry name" value="Glyco_trans_1"/>
</dbReference>
<reference evidence="3" key="5">
    <citation type="submission" date="2024-05" db="EMBL/GenBank/DDBJ databases">
        <authorList>
            <person name="Sun Q."/>
            <person name="Zhou Y."/>
        </authorList>
    </citation>
    <scope>NUCLEOTIDE SEQUENCE</scope>
    <source>
        <strain evidence="3">CGMCC 1.12707</strain>
    </source>
</reference>
<dbReference type="GO" id="GO:0016757">
    <property type="term" value="F:glycosyltransferase activity"/>
    <property type="evidence" value="ECO:0007669"/>
    <property type="project" value="InterPro"/>
</dbReference>
<keyword evidence="6" id="KW-1185">Reference proteome</keyword>
<dbReference type="EMBL" id="FRBH01000006">
    <property type="protein sequence ID" value="SHL11241.1"/>
    <property type="molecule type" value="Genomic_DNA"/>
</dbReference>
<reference evidence="3" key="1">
    <citation type="journal article" date="2014" name="Int. J. Syst. Evol. Microbiol.">
        <title>Complete genome of a new Firmicutes species belonging to the dominant human colonic microbiota ('Ruminococcus bicirculans') reveals two chromosomes and a selective capacity to utilize plant glucans.</title>
        <authorList>
            <consortium name="NISC Comparative Sequencing Program"/>
            <person name="Wegmann U."/>
            <person name="Louis P."/>
            <person name="Goesmann A."/>
            <person name="Henrissat B."/>
            <person name="Duncan S.H."/>
            <person name="Flint H.J."/>
        </authorList>
    </citation>
    <scope>NUCLEOTIDE SEQUENCE</scope>
    <source>
        <strain evidence="3">CGMCC 1.12707</strain>
    </source>
</reference>
<accession>A0A1M6XZ16</accession>
<evidence type="ECO:0000313" key="4">
    <source>
        <dbReference type="EMBL" id="SHL11241.1"/>
    </source>
</evidence>